<keyword evidence="3" id="KW-1185">Reference proteome</keyword>
<accession>G3B1M1</accession>
<name>G3B1M1_CANTC</name>
<dbReference type="EMBL" id="GL996515">
    <property type="protein sequence ID" value="EGV64480.1"/>
    <property type="molecule type" value="Genomic_DNA"/>
</dbReference>
<reference evidence="2 3" key="1">
    <citation type="journal article" date="2011" name="Proc. Natl. Acad. Sci. U.S.A.">
        <title>Comparative genomics of xylose-fermenting fungi for enhanced biofuel production.</title>
        <authorList>
            <person name="Wohlbach D.J."/>
            <person name="Kuo A."/>
            <person name="Sato T.K."/>
            <person name="Potts K.M."/>
            <person name="Salamov A.A."/>
            <person name="LaButti K.M."/>
            <person name="Sun H."/>
            <person name="Clum A."/>
            <person name="Pangilinan J.L."/>
            <person name="Lindquist E.A."/>
            <person name="Lucas S."/>
            <person name="Lapidus A."/>
            <person name="Jin M."/>
            <person name="Gunawan C."/>
            <person name="Balan V."/>
            <person name="Dale B.E."/>
            <person name="Jeffries T.W."/>
            <person name="Zinkel R."/>
            <person name="Barry K.W."/>
            <person name="Grigoriev I.V."/>
            <person name="Gasch A.P."/>
        </authorList>
    </citation>
    <scope>NUCLEOTIDE SEQUENCE [LARGE SCALE GENOMIC DNA]</scope>
    <source>
        <strain evidence="3">ATCC 10573 / BCRC 21748 / CBS 615 / JCM 9827 / NBRC 10315 / NRRL Y-1498 / VKM Y-70</strain>
    </source>
</reference>
<evidence type="ECO:0000256" key="1">
    <source>
        <dbReference type="SAM" id="MobiDB-lite"/>
    </source>
</evidence>
<dbReference type="OrthoDB" id="4092372at2759"/>
<evidence type="ECO:0000313" key="3">
    <source>
        <dbReference type="Proteomes" id="UP000000707"/>
    </source>
</evidence>
<proteinExistence type="predicted"/>
<feature type="region of interest" description="Disordered" evidence="1">
    <location>
        <begin position="51"/>
        <end position="118"/>
    </location>
</feature>
<feature type="compositionally biased region" description="Low complexity" evidence="1">
    <location>
        <begin position="90"/>
        <end position="105"/>
    </location>
</feature>
<dbReference type="HOGENOM" id="CLU_1165718_0_0_1"/>
<dbReference type="AlphaFoldDB" id="G3B1M1"/>
<evidence type="ECO:0000313" key="2">
    <source>
        <dbReference type="EMBL" id="EGV64480.1"/>
    </source>
</evidence>
<sequence>MARTVYPKRPIRCDPFVDQMDTIDKALIEVQNQPMSIYAINKRKYGNVSRQRAAQYPSSYSTSLGYSTPSGPHQPSEAQRQLSSHHQNVPQISSQISSHQPQISSMGSQPSQLQATAQMSQTFGLSSLGSGFGYSGHGNEFSYNGGHSTAAAAPAQTTTGLGSSFDPFSSIDLSDTRFNSGSGSTLNASSFKNLTSNIWGNSGSEPSISTDTSVWG</sequence>
<gene>
    <name evidence="2" type="ORF">CANTEDRAFT_113248</name>
</gene>
<protein>
    <submittedName>
        <fullName evidence="2">Uncharacterized protein</fullName>
    </submittedName>
</protein>
<organism evidence="3">
    <name type="scientific">Candida tenuis (strain ATCC 10573 / BCRC 21748 / CBS 615 / JCM 9827 / NBRC 10315 / NRRL Y-1498 / VKM Y-70)</name>
    <name type="common">Yeast</name>
    <name type="synonym">Yamadazyma tenuis</name>
    <dbReference type="NCBI Taxonomy" id="590646"/>
    <lineage>
        <taxon>Eukaryota</taxon>
        <taxon>Fungi</taxon>
        <taxon>Dikarya</taxon>
        <taxon>Ascomycota</taxon>
        <taxon>Saccharomycotina</taxon>
        <taxon>Pichiomycetes</taxon>
        <taxon>Debaryomycetaceae</taxon>
        <taxon>Yamadazyma</taxon>
    </lineage>
</organism>
<feature type="compositionally biased region" description="Polar residues" evidence="1">
    <location>
        <begin position="106"/>
        <end position="118"/>
    </location>
</feature>
<feature type="compositionally biased region" description="Polar residues" evidence="1">
    <location>
        <begin position="51"/>
        <end position="89"/>
    </location>
</feature>
<dbReference type="Proteomes" id="UP000000707">
    <property type="component" value="Unassembled WGS sequence"/>
</dbReference>